<dbReference type="OrthoDB" id="78858at2759"/>
<feature type="compositionally biased region" description="Polar residues" evidence="2">
    <location>
        <begin position="230"/>
        <end position="241"/>
    </location>
</feature>
<keyword evidence="1" id="KW-0175">Coiled coil</keyword>
<feature type="region of interest" description="Disordered" evidence="2">
    <location>
        <begin position="188"/>
        <end position="279"/>
    </location>
</feature>
<keyword evidence="4" id="KW-1185">Reference proteome</keyword>
<dbReference type="Proteomes" id="UP000807025">
    <property type="component" value="Unassembled WGS sequence"/>
</dbReference>
<dbReference type="AlphaFoldDB" id="A0A9P5ZZY8"/>
<dbReference type="InterPro" id="IPR019152">
    <property type="entry name" value="DUF2046"/>
</dbReference>
<feature type="region of interest" description="Disordered" evidence="2">
    <location>
        <begin position="312"/>
        <end position="409"/>
    </location>
</feature>
<gene>
    <name evidence="3" type="ORF">BDN71DRAFT_1448349</name>
</gene>
<name>A0A9P5ZZY8_PLEER</name>
<feature type="coiled-coil region" evidence="1">
    <location>
        <begin position="112"/>
        <end position="139"/>
    </location>
</feature>
<feature type="compositionally biased region" description="Low complexity" evidence="2">
    <location>
        <begin position="268"/>
        <end position="279"/>
    </location>
</feature>
<feature type="compositionally biased region" description="Polar residues" evidence="2">
    <location>
        <begin position="249"/>
        <end position="267"/>
    </location>
</feature>
<evidence type="ECO:0000256" key="2">
    <source>
        <dbReference type="SAM" id="MobiDB-lite"/>
    </source>
</evidence>
<protein>
    <submittedName>
        <fullName evidence="3">Uncharacterized protein</fullName>
    </submittedName>
</protein>
<feature type="region of interest" description="Disordered" evidence="2">
    <location>
        <begin position="74"/>
        <end position="94"/>
    </location>
</feature>
<accession>A0A9P5ZZY8</accession>
<feature type="compositionally biased region" description="Low complexity" evidence="2">
    <location>
        <begin position="188"/>
        <end position="199"/>
    </location>
</feature>
<proteinExistence type="predicted"/>
<evidence type="ECO:0000256" key="1">
    <source>
        <dbReference type="SAM" id="Coils"/>
    </source>
</evidence>
<reference evidence="3" key="1">
    <citation type="submission" date="2020-11" db="EMBL/GenBank/DDBJ databases">
        <authorList>
            <consortium name="DOE Joint Genome Institute"/>
            <person name="Ahrendt S."/>
            <person name="Riley R."/>
            <person name="Andreopoulos W."/>
            <person name="Labutti K."/>
            <person name="Pangilinan J."/>
            <person name="Ruiz-Duenas F.J."/>
            <person name="Barrasa J.M."/>
            <person name="Sanchez-Garcia M."/>
            <person name="Camarero S."/>
            <person name="Miyauchi S."/>
            <person name="Serrano A."/>
            <person name="Linde D."/>
            <person name="Babiker R."/>
            <person name="Drula E."/>
            <person name="Ayuso-Fernandez I."/>
            <person name="Pacheco R."/>
            <person name="Padilla G."/>
            <person name="Ferreira P."/>
            <person name="Barriuso J."/>
            <person name="Kellner H."/>
            <person name="Castanera R."/>
            <person name="Alfaro M."/>
            <person name="Ramirez L."/>
            <person name="Pisabarro A.G."/>
            <person name="Kuo A."/>
            <person name="Tritt A."/>
            <person name="Lipzen A."/>
            <person name="He G."/>
            <person name="Yan M."/>
            <person name="Ng V."/>
            <person name="Cullen D."/>
            <person name="Martin F."/>
            <person name="Rosso M.-N."/>
            <person name="Henrissat B."/>
            <person name="Hibbett D."/>
            <person name="Martinez A.T."/>
            <person name="Grigoriev I.V."/>
        </authorList>
    </citation>
    <scope>NUCLEOTIDE SEQUENCE</scope>
    <source>
        <strain evidence="3">ATCC 90797</strain>
    </source>
</reference>
<evidence type="ECO:0000313" key="3">
    <source>
        <dbReference type="EMBL" id="KAF9494791.1"/>
    </source>
</evidence>
<comment type="caution">
    <text evidence="3">The sequence shown here is derived from an EMBL/GenBank/DDBJ whole genome shotgun (WGS) entry which is preliminary data.</text>
</comment>
<dbReference type="Pfam" id="PF09755">
    <property type="entry name" value="DUF2046"/>
    <property type="match status" value="1"/>
</dbReference>
<dbReference type="EMBL" id="MU154568">
    <property type="protein sequence ID" value="KAF9494791.1"/>
    <property type="molecule type" value="Genomic_DNA"/>
</dbReference>
<feature type="compositionally biased region" description="Basic and acidic residues" evidence="2">
    <location>
        <begin position="398"/>
        <end position="409"/>
    </location>
</feature>
<sequence length="409" mass="44693">MSLSPPIRRLSSASSSSRQEDLINAYEAEEERIINILSRKLEQLREEKIGLENALEAESESHVNRLSRELTALRMAQQQQQQQQSGMANGPVSVSPESRLGYRAFVSPSVVEPNAEIMLEAMRRENEQLRARLVDTERDYIRIARLNEVYREELIDHRRRLGLSVDNLIGLPSSDPLSQPTHRRVIASPISSASSSPSSVMYIPHSRPTHSVPIPRPTSQVHRPVIMPSGGNTPLSHSPSSDGPFLFSPTVSTNPASFLSNDTHATTPPSSGSLLSNPPGAFGSVSRTLSYPSVPPPSLSSSFGSPSVSFHIPHRDPSISPIEPLSRRNSNARRGSLDRRVVETVSLRTMSRSGSRRGSVERGARIAETGTLLPRSRASSQSLSTTNEVPDAAVGINSEHDSSQREVES</sequence>
<feature type="region of interest" description="Disordered" evidence="2">
    <location>
        <begin position="288"/>
        <end position="307"/>
    </location>
</feature>
<evidence type="ECO:0000313" key="4">
    <source>
        <dbReference type="Proteomes" id="UP000807025"/>
    </source>
</evidence>
<feature type="compositionally biased region" description="Low complexity" evidence="2">
    <location>
        <begin position="346"/>
        <end position="357"/>
    </location>
</feature>
<feature type="compositionally biased region" description="Polar residues" evidence="2">
    <location>
        <begin position="377"/>
        <end position="388"/>
    </location>
</feature>
<organism evidence="3 4">
    <name type="scientific">Pleurotus eryngii</name>
    <name type="common">Boletus of the steppes</name>
    <dbReference type="NCBI Taxonomy" id="5323"/>
    <lineage>
        <taxon>Eukaryota</taxon>
        <taxon>Fungi</taxon>
        <taxon>Dikarya</taxon>
        <taxon>Basidiomycota</taxon>
        <taxon>Agaricomycotina</taxon>
        <taxon>Agaricomycetes</taxon>
        <taxon>Agaricomycetidae</taxon>
        <taxon>Agaricales</taxon>
        <taxon>Pleurotineae</taxon>
        <taxon>Pleurotaceae</taxon>
        <taxon>Pleurotus</taxon>
    </lineage>
</organism>